<keyword evidence="2" id="KW-1003">Cell membrane</keyword>
<dbReference type="EMBL" id="CP017758">
    <property type="protein sequence ID" value="AQV98272.1"/>
    <property type="molecule type" value="Genomic_DNA"/>
</dbReference>
<dbReference type="InterPro" id="IPR009056">
    <property type="entry name" value="Cyt_c-like_dom"/>
</dbReference>
<dbReference type="Proteomes" id="UP000189627">
    <property type="component" value="Chromosome 2"/>
</dbReference>
<proteinExistence type="predicted"/>
<dbReference type="PIRSF" id="PIRSF000018">
    <property type="entry name" value="Mb_ADH_cyt_c"/>
    <property type="match status" value="1"/>
</dbReference>
<evidence type="ECO:0000256" key="4">
    <source>
        <dbReference type="ARBA" id="ARBA00022723"/>
    </source>
</evidence>
<evidence type="ECO:0000256" key="6">
    <source>
        <dbReference type="ARBA" id="ARBA00022737"/>
    </source>
</evidence>
<dbReference type="PANTHER" id="PTHR35008">
    <property type="entry name" value="BLL4482 PROTEIN-RELATED"/>
    <property type="match status" value="1"/>
</dbReference>
<feature type="domain" description="Cytochrome c" evidence="10">
    <location>
        <begin position="53"/>
        <end position="156"/>
    </location>
</feature>
<keyword evidence="4 9" id="KW-0479">Metal-binding</keyword>
<accession>A0A1U9V008</accession>
<evidence type="ECO:0000256" key="7">
    <source>
        <dbReference type="ARBA" id="ARBA00023004"/>
    </source>
</evidence>
<evidence type="ECO:0000256" key="8">
    <source>
        <dbReference type="ARBA" id="ARBA00023136"/>
    </source>
</evidence>
<dbReference type="GO" id="GO:0005886">
    <property type="term" value="C:plasma membrane"/>
    <property type="evidence" value="ECO:0007669"/>
    <property type="project" value="UniProtKB-SubCell"/>
</dbReference>
<protein>
    <recommendedName>
        <fullName evidence="10">Cytochrome c domain-containing protein</fullName>
    </recommendedName>
</protein>
<evidence type="ECO:0000256" key="2">
    <source>
        <dbReference type="ARBA" id="ARBA00022475"/>
    </source>
</evidence>
<dbReference type="PROSITE" id="PS51007">
    <property type="entry name" value="CYTC"/>
    <property type="match status" value="1"/>
</dbReference>
<evidence type="ECO:0000256" key="3">
    <source>
        <dbReference type="ARBA" id="ARBA00022617"/>
    </source>
</evidence>
<evidence type="ECO:0000259" key="10">
    <source>
        <dbReference type="PROSITE" id="PS51007"/>
    </source>
</evidence>
<comment type="subcellular location">
    <subcellularLocation>
        <location evidence="1">Cell membrane</location>
    </subcellularLocation>
</comment>
<evidence type="ECO:0000256" key="9">
    <source>
        <dbReference type="PROSITE-ProRule" id="PRU00433"/>
    </source>
</evidence>
<name>A0A1U9V008_CUPNE</name>
<keyword evidence="6" id="KW-0677">Repeat</keyword>
<keyword evidence="5" id="KW-0732">Signal</keyword>
<dbReference type="KEGG" id="cuh:BJN34_30850"/>
<dbReference type="Gene3D" id="1.10.760.10">
    <property type="entry name" value="Cytochrome c-like domain"/>
    <property type="match status" value="1"/>
</dbReference>
<evidence type="ECO:0000256" key="1">
    <source>
        <dbReference type="ARBA" id="ARBA00004236"/>
    </source>
</evidence>
<dbReference type="InterPro" id="IPR036909">
    <property type="entry name" value="Cyt_c-like_dom_sf"/>
</dbReference>
<gene>
    <name evidence="11" type="ORF">BJN34_30850</name>
</gene>
<evidence type="ECO:0000256" key="5">
    <source>
        <dbReference type="ARBA" id="ARBA00022729"/>
    </source>
</evidence>
<dbReference type="GO" id="GO:0016614">
    <property type="term" value="F:oxidoreductase activity, acting on CH-OH group of donors"/>
    <property type="evidence" value="ECO:0007669"/>
    <property type="project" value="InterPro"/>
</dbReference>
<dbReference type="Pfam" id="PF13442">
    <property type="entry name" value="Cytochrome_CBB3"/>
    <property type="match status" value="1"/>
</dbReference>
<organism evidence="11 12">
    <name type="scientific">Cupriavidus necator</name>
    <name type="common">Alcaligenes eutrophus</name>
    <name type="synonym">Ralstonia eutropha</name>
    <dbReference type="NCBI Taxonomy" id="106590"/>
    <lineage>
        <taxon>Bacteria</taxon>
        <taxon>Pseudomonadati</taxon>
        <taxon>Pseudomonadota</taxon>
        <taxon>Betaproteobacteria</taxon>
        <taxon>Burkholderiales</taxon>
        <taxon>Burkholderiaceae</taxon>
        <taxon>Cupriavidus</taxon>
    </lineage>
</organism>
<evidence type="ECO:0000313" key="11">
    <source>
        <dbReference type="EMBL" id="AQV98272.1"/>
    </source>
</evidence>
<sequence length="292" mass="30848">MHHRQSHTNMRESTVPLLPLTMGRVRRLAHSIGIAMACCHVVGAGAAGATDAELVKRGEYLARAGDCVACHTGPGGKPFAGGLSLPTPIGAIVSTNITPSRTHGIGGYSLAQFTDALRKGVRADGQRLYPAMPYTSYAMVSDEDAAALYAYLLQEVPAVDTAPPATELPFPFNIRLSMAAWNVLFLDDKRFQPDTTKSAEWNRGAYLSRGLGHCSACHSPRNVMMAEDKAKDLAGGAVGAWDAPNITSDPVSGVGAWSEQDIAGYLRSGDAKGKAQAAGPMAEAIDNSLRLR</sequence>
<dbReference type="GO" id="GO:0005506">
    <property type="term" value="F:iron ion binding"/>
    <property type="evidence" value="ECO:0007669"/>
    <property type="project" value="InterPro"/>
</dbReference>
<evidence type="ECO:0000313" key="12">
    <source>
        <dbReference type="Proteomes" id="UP000189627"/>
    </source>
</evidence>
<dbReference type="PANTHER" id="PTHR35008:SF8">
    <property type="entry name" value="ALCOHOL DEHYDROGENASE CYTOCHROME C SUBUNIT"/>
    <property type="match status" value="1"/>
</dbReference>
<reference evidence="12" key="1">
    <citation type="submission" date="2017-02" db="EMBL/GenBank/DDBJ databases">
        <title>Complete genome sequence of Cupriavidus necator strain NH9, a 3-chlorobenzoate degrader.</title>
        <authorList>
            <person name="Moriuchi R."/>
            <person name="Dohra H."/>
            <person name="Ogawa N."/>
        </authorList>
    </citation>
    <scope>NUCLEOTIDE SEQUENCE [LARGE SCALE GENOMIC DNA]</scope>
    <source>
        <strain evidence="12">NH9</strain>
    </source>
</reference>
<keyword evidence="8" id="KW-0472">Membrane</keyword>
<dbReference type="GO" id="GO:0020037">
    <property type="term" value="F:heme binding"/>
    <property type="evidence" value="ECO:0007669"/>
    <property type="project" value="InterPro"/>
</dbReference>
<dbReference type="GO" id="GO:0009055">
    <property type="term" value="F:electron transfer activity"/>
    <property type="evidence" value="ECO:0007669"/>
    <property type="project" value="InterPro"/>
</dbReference>
<dbReference type="InterPro" id="IPR051459">
    <property type="entry name" value="Cytochrome_c-type_DH"/>
</dbReference>
<keyword evidence="3 9" id="KW-0349">Heme</keyword>
<keyword evidence="7 9" id="KW-0408">Iron</keyword>
<dbReference type="InterPro" id="IPR014353">
    <property type="entry name" value="Membr-bd_ADH_cyt_c"/>
</dbReference>
<dbReference type="SUPFAM" id="SSF46626">
    <property type="entry name" value="Cytochrome c"/>
    <property type="match status" value="2"/>
</dbReference>
<dbReference type="AlphaFoldDB" id="A0A1U9V008"/>